<feature type="compositionally biased region" description="Polar residues" evidence="8">
    <location>
        <begin position="106"/>
        <end position="124"/>
    </location>
</feature>
<reference evidence="10" key="1">
    <citation type="submission" date="2022-12" db="EMBL/GenBank/DDBJ databases">
        <authorList>
            <person name="Petersen C."/>
        </authorList>
    </citation>
    <scope>NUCLEOTIDE SEQUENCE</scope>
    <source>
        <strain evidence="10">IBT 16125</strain>
    </source>
</reference>
<dbReference type="AlphaFoldDB" id="A0AAD6G7W2"/>
<feature type="domain" description="C2H2-type" evidence="9">
    <location>
        <begin position="12"/>
        <end position="39"/>
    </location>
</feature>
<evidence type="ECO:0000259" key="9">
    <source>
        <dbReference type="PROSITE" id="PS50157"/>
    </source>
</evidence>
<feature type="domain" description="C2H2-type" evidence="9">
    <location>
        <begin position="40"/>
        <end position="67"/>
    </location>
</feature>
<keyword evidence="11" id="KW-1185">Reference proteome</keyword>
<dbReference type="Pfam" id="PF00096">
    <property type="entry name" value="zf-C2H2"/>
    <property type="match status" value="2"/>
</dbReference>
<dbReference type="GO" id="GO:0000785">
    <property type="term" value="C:chromatin"/>
    <property type="evidence" value="ECO:0007669"/>
    <property type="project" value="TreeGrafter"/>
</dbReference>
<evidence type="ECO:0000256" key="1">
    <source>
        <dbReference type="ARBA" id="ARBA00004123"/>
    </source>
</evidence>
<organism evidence="10 11">
    <name type="scientific">Penicillium daleae</name>
    <dbReference type="NCBI Taxonomy" id="63821"/>
    <lineage>
        <taxon>Eukaryota</taxon>
        <taxon>Fungi</taxon>
        <taxon>Dikarya</taxon>
        <taxon>Ascomycota</taxon>
        <taxon>Pezizomycotina</taxon>
        <taxon>Eurotiomycetes</taxon>
        <taxon>Eurotiomycetidae</taxon>
        <taxon>Eurotiales</taxon>
        <taxon>Aspergillaceae</taxon>
        <taxon>Penicillium</taxon>
    </lineage>
</organism>
<dbReference type="InterPro" id="IPR007219">
    <property type="entry name" value="XnlR_reg_dom"/>
</dbReference>
<dbReference type="CDD" id="cd12148">
    <property type="entry name" value="fungal_TF_MHR"/>
    <property type="match status" value="1"/>
</dbReference>
<dbReference type="Proteomes" id="UP001213681">
    <property type="component" value="Unassembled WGS sequence"/>
</dbReference>
<dbReference type="FunFam" id="3.30.160.60:FF:002343">
    <property type="entry name" value="Zinc finger protein 33A"/>
    <property type="match status" value="1"/>
</dbReference>
<dbReference type="PANTHER" id="PTHR40626">
    <property type="entry name" value="MIP31509P"/>
    <property type="match status" value="1"/>
</dbReference>
<keyword evidence="3" id="KW-0677">Repeat</keyword>
<evidence type="ECO:0000256" key="7">
    <source>
        <dbReference type="PROSITE-ProRule" id="PRU00042"/>
    </source>
</evidence>
<feature type="region of interest" description="Disordered" evidence="8">
    <location>
        <begin position="84"/>
        <end position="124"/>
    </location>
</feature>
<dbReference type="Pfam" id="PF04082">
    <property type="entry name" value="Fungal_trans"/>
    <property type="match status" value="1"/>
</dbReference>
<proteinExistence type="predicted"/>
<feature type="compositionally biased region" description="Polar residues" evidence="8">
    <location>
        <begin position="84"/>
        <end position="97"/>
    </location>
</feature>
<comment type="subcellular location">
    <subcellularLocation>
        <location evidence="1">Nucleus</location>
    </subcellularLocation>
</comment>
<dbReference type="GO" id="GO:0000981">
    <property type="term" value="F:DNA-binding transcription factor activity, RNA polymerase II-specific"/>
    <property type="evidence" value="ECO:0007669"/>
    <property type="project" value="InterPro"/>
</dbReference>
<dbReference type="PANTHER" id="PTHR40626:SF11">
    <property type="entry name" value="ZINC FINGER PROTEIN YPR022C"/>
    <property type="match status" value="1"/>
</dbReference>
<keyword evidence="4 7" id="KW-0863">Zinc-finger</keyword>
<dbReference type="SMART" id="SM00355">
    <property type="entry name" value="ZnF_C2H2"/>
    <property type="match status" value="2"/>
</dbReference>
<name>A0AAD6G7W2_9EURO</name>
<dbReference type="InterPro" id="IPR036236">
    <property type="entry name" value="Znf_C2H2_sf"/>
</dbReference>
<dbReference type="GO" id="GO:0006351">
    <property type="term" value="P:DNA-templated transcription"/>
    <property type="evidence" value="ECO:0007669"/>
    <property type="project" value="InterPro"/>
</dbReference>
<dbReference type="InterPro" id="IPR051059">
    <property type="entry name" value="VerF-like"/>
</dbReference>
<dbReference type="EMBL" id="JAPVEA010000002">
    <property type="protein sequence ID" value="KAJ5461648.1"/>
    <property type="molecule type" value="Genomic_DNA"/>
</dbReference>
<dbReference type="RefSeq" id="XP_056770690.1">
    <property type="nucleotide sequence ID" value="XM_056906583.1"/>
</dbReference>
<evidence type="ECO:0000313" key="10">
    <source>
        <dbReference type="EMBL" id="KAJ5461648.1"/>
    </source>
</evidence>
<keyword evidence="6" id="KW-0539">Nucleus</keyword>
<dbReference type="SUPFAM" id="SSF57667">
    <property type="entry name" value="beta-beta-alpha zinc fingers"/>
    <property type="match status" value="1"/>
</dbReference>
<dbReference type="GO" id="GO:0008270">
    <property type="term" value="F:zinc ion binding"/>
    <property type="evidence" value="ECO:0007669"/>
    <property type="project" value="UniProtKB-KW"/>
</dbReference>
<keyword evidence="5" id="KW-0862">Zinc</keyword>
<evidence type="ECO:0000313" key="11">
    <source>
        <dbReference type="Proteomes" id="UP001213681"/>
    </source>
</evidence>
<accession>A0AAD6G7W2</accession>
<evidence type="ECO:0000256" key="3">
    <source>
        <dbReference type="ARBA" id="ARBA00022737"/>
    </source>
</evidence>
<evidence type="ECO:0000256" key="4">
    <source>
        <dbReference type="ARBA" id="ARBA00022771"/>
    </source>
</evidence>
<evidence type="ECO:0000256" key="5">
    <source>
        <dbReference type="ARBA" id="ARBA00022833"/>
    </source>
</evidence>
<evidence type="ECO:0000256" key="2">
    <source>
        <dbReference type="ARBA" id="ARBA00022723"/>
    </source>
</evidence>
<gene>
    <name evidence="10" type="ORF">N7458_003200</name>
</gene>
<dbReference type="GO" id="GO:0000978">
    <property type="term" value="F:RNA polymerase II cis-regulatory region sequence-specific DNA binding"/>
    <property type="evidence" value="ECO:0007669"/>
    <property type="project" value="InterPro"/>
</dbReference>
<comment type="caution">
    <text evidence="10">The sequence shown here is derived from an EMBL/GenBank/DDBJ whole genome shotgun (WGS) entry which is preliminary data.</text>
</comment>
<dbReference type="GeneID" id="81596826"/>
<sequence>MPKTRGRVKRQRICPWCSLSFSKEEHLSRHIRSHTKEKPFGCVTCGKTFSRHDSLLRHGRVHSTEGKDGQTFDIRTSSLEAYGNSDQILGGSQSPSVENDMDQVPSFPTHQTPASSLSPSQHAAASHTQARLPVWLETIVQPPKNAQSQINAQAPLFTPLDNIFDSSIEDSLHFNPYSQVPTWLADEHFDLNALNSSVMASTLGFFSPDYTANEDSTDITIQILGEPHSERKEDQVRQLWFTYVGTHKSGYITPEATQEQVELDEQYRQTLSQRLQQRVPTEPLPSTDFLNLCIQLFFTRFNPIFPIVHAPTFRPSAKSSLLLLSICSIGSLFVGSNYAVTQGSIIFERLNKAILASWEKYLLSGKGEALAMTQAALIGQTFAMLSGKPRNLLIVQTFHGTVATWARIYKMFKVRRATDYLEAHLQTRSPEESWRTWAQSEEQVRLAAGLHILDTEISELVLTHPLLQHEESLLPLTGSHELWVAANAAQWKIALGRQQDRSSLNQDNSNAVVAESGTLPLDTGLPDGFQRYITLEGINARIAETRTSHIARDQNMSTRFEYQLIQFFDQYLHEKEDSPTNDPFCLEVLWHSAFISLLVDFDRLELAIGREGFEESALYRQYAHQWAASPNARRCALHGAMILRKLQTTPLGMEPAIHVPRALYRAATVWYAYSEYGLDVDPSDLATPPTANVEFPEFSRLKINSQALLFEANGYRTSRPKTSESSTLCGLVDLLHRIGHWGLSRKFAEQLSFLLKETQS</sequence>
<dbReference type="PROSITE" id="PS00028">
    <property type="entry name" value="ZINC_FINGER_C2H2_1"/>
    <property type="match status" value="2"/>
</dbReference>
<evidence type="ECO:0000256" key="6">
    <source>
        <dbReference type="ARBA" id="ARBA00023242"/>
    </source>
</evidence>
<dbReference type="PROSITE" id="PS50157">
    <property type="entry name" value="ZINC_FINGER_C2H2_2"/>
    <property type="match status" value="2"/>
</dbReference>
<keyword evidence="2" id="KW-0479">Metal-binding</keyword>
<reference evidence="10" key="2">
    <citation type="journal article" date="2023" name="IMA Fungus">
        <title>Comparative genomic study of the Penicillium genus elucidates a diverse pangenome and 15 lateral gene transfer events.</title>
        <authorList>
            <person name="Petersen C."/>
            <person name="Sorensen T."/>
            <person name="Nielsen M.R."/>
            <person name="Sondergaard T.E."/>
            <person name="Sorensen J.L."/>
            <person name="Fitzpatrick D.A."/>
            <person name="Frisvad J.C."/>
            <person name="Nielsen K.L."/>
        </authorList>
    </citation>
    <scope>NUCLEOTIDE SEQUENCE</scope>
    <source>
        <strain evidence="10">IBT 16125</strain>
    </source>
</reference>
<dbReference type="InterPro" id="IPR013087">
    <property type="entry name" value="Znf_C2H2_type"/>
</dbReference>
<dbReference type="Gene3D" id="3.30.160.60">
    <property type="entry name" value="Classic Zinc Finger"/>
    <property type="match status" value="2"/>
</dbReference>
<protein>
    <recommendedName>
        <fullName evidence="9">C2H2-type domain-containing protein</fullName>
    </recommendedName>
</protein>
<dbReference type="GO" id="GO:0005634">
    <property type="term" value="C:nucleus"/>
    <property type="evidence" value="ECO:0007669"/>
    <property type="project" value="UniProtKB-SubCell"/>
</dbReference>
<evidence type="ECO:0000256" key="8">
    <source>
        <dbReference type="SAM" id="MobiDB-lite"/>
    </source>
</evidence>